<proteinExistence type="predicted"/>
<gene>
    <name evidence="1" type="ORF">PIB30_011462</name>
</gene>
<evidence type="ECO:0000313" key="1">
    <source>
        <dbReference type="EMBL" id="MED6119397.1"/>
    </source>
</evidence>
<organism evidence="1 2">
    <name type="scientific">Stylosanthes scabra</name>
    <dbReference type="NCBI Taxonomy" id="79078"/>
    <lineage>
        <taxon>Eukaryota</taxon>
        <taxon>Viridiplantae</taxon>
        <taxon>Streptophyta</taxon>
        <taxon>Embryophyta</taxon>
        <taxon>Tracheophyta</taxon>
        <taxon>Spermatophyta</taxon>
        <taxon>Magnoliopsida</taxon>
        <taxon>eudicotyledons</taxon>
        <taxon>Gunneridae</taxon>
        <taxon>Pentapetalae</taxon>
        <taxon>rosids</taxon>
        <taxon>fabids</taxon>
        <taxon>Fabales</taxon>
        <taxon>Fabaceae</taxon>
        <taxon>Papilionoideae</taxon>
        <taxon>50 kb inversion clade</taxon>
        <taxon>dalbergioids sensu lato</taxon>
        <taxon>Dalbergieae</taxon>
        <taxon>Pterocarpus clade</taxon>
        <taxon>Stylosanthes</taxon>
    </lineage>
</organism>
<evidence type="ECO:0000313" key="2">
    <source>
        <dbReference type="Proteomes" id="UP001341840"/>
    </source>
</evidence>
<name>A0ABU6R6M9_9FABA</name>
<comment type="caution">
    <text evidence="1">The sequence shown here is derived from an EMBL/GenBank/DDBJ whole genome shotgun (WGS) entry which is preliminary data.</text>
</comment>
<dbReference type="Proteomes" id="UP001341840">
    <property type="component" value="Unassembled WGS sequence"/>
</dbReference>
<keyword evidence="2" id="KW-1185">Reference proteome</keyword>
<dbReference type="EMBL" id="JASCZI010030236">
    <property type="protein sequence ID" value="MED6119397.1"/>
    <property type="molecule type" value="Genomic_DNA"/>
</dbReference>
<reference evidence="1 2" key="1">
    <citation type="journal article" date="2023" name="Plants (Basel)">
        <title>Bridging the Gap: Combining Genomics and Transcriptomics Approaches to Understand Stylosanthes scabra, an Orphan Legume from the Brazilian Caatinga.</title>
        <authorList>
            <person name="Ferreira-Neto J.R.C."/>
            <person name="da Silva M.D."/>
            <person name="Binneck E."/>
            <person name="de Melo N.F."/>
            <person name="da Silva R.H."/>
            <person name="de Melo A.L.T.M."/>
            <person name="Pandolfi V."/>
            <person name="Bustamante F.O."/>
            <person name="Brasileiro-Vidal A.C."/>
            <person name="Benko-Iseppon A.M."/>
        </authorList>
    </citation>
    <scope>NUCLEOTIDE SEQUENCE [LARGE SCALE GENOMIC DNA]</scope>
    <source>
        <tissue evidence="1">Leaves</tissue>
    </source>
</reference>
<accession>A0ABU6R6M9</accession>
<protein>
    <submittedName>
        <fullName evidence="1">Uncharacterized protein</fullName>
    </submittedName>
</protein>
<sequence>MAERFHLVTDVHQRNMHWNIQVYVIRSMMFQALKIQPPSRVLTWCCRIVRFRTIPKLTALAVVTENDLFGKIWLLRLWGKEDPRDLVTSLGKETKRMAINLQDLE</sequence>